<evidence type="ECO:0000313" key="3">
    <source>
        <dbReference type="Proteomes" id="UP001595632"/>
    </source>
</evidence>
<keyword evidence="1" id="KW-0812">Transmembrane</keyword>
<proteinExistence type="predicted"/>
<keyword evidence="1" id="KW-0472">Membrane</keyword>
<protein>
    <recommendedName>
        <fullName evidence="4">Vitamin K epoxide reductase family protein</fullName>
    </recommendedName>
</protein>
<feature type="transmembrane region" description="Helical" evidence="1">
    <location>
        <begin position="7"/>
        <end position="32"/>
    </location>
</feature>
<organism evidence="2 3">
    <name type="scientific">Psychromarinibacter halotolerans</name>
    <dbReference type="NCBI Taxonomy" id="1775175"/>
    <lineage>
        <taxon>Bacteria</taxon>
        <taxon>Pseudomonadati</taxon>
        <taxon>Pseudomonadota</taxon>
        <taxon>Alphaproteobacteria</taxon>
        <taxon>Rhodobacterales</taxon>
        <taxon>Paracoccaceae</taxon>
        <taxon>Psychromarinibacter</taxon>
    </lineage>
</organism>
<name>A0ABV7GXE3_9RHOB</name>
<comment type="caution">
    <text evidence="2">The sequence shown here is derived from an EMBL/GenBank/DDBJ whole genome shotgun (WGS) entry which is preliminary data.</text>
</comment>
<reference evidence="3" key="1">
    <citation type="journal article" date="2019" name="Int. J. Syst. Evol. Microbiol.">
        <title>The Global Catalogue of Microorganisms (GCM) 10K type strain sequencing project: providing services to taxonomists for standard genome sequencing and annotation.</title>
        <authorList>
            <consortium name="The Broad Institute Genomics Platform"/>
            <consortium name="The Broad Institute Genome Sequencing Center for Infectious Disease"/>
            <person name="Wu L."/>
            <person name="Ma J."/>
        </authorList>
    </citation>
    <scope>NUCLEOTIDE SEQUENCE [LARGE SCALE GENOMIC DNA]</scope>
    <source>
        <strain evidence="3">KCTC 52366</strain>
    </source>
</reference>
<evidence type="ECO:0000313" key="2">
    <source>
        <dbReference type="EMBL" id="MFC3145056.1"/>
    </source>
</evidence>
<feature type="transmembrane region" description="Helical" evidence="1">
    <location>
        <begin position="64"/>
        <end position="89"/>
    </location>
</feature>
<dbReference type="EMBL" id="JBHRTB010000010">
    <property type="protein sequence ID" value="MFC3145056.1"/>
    <property type="molecule type" value="Genomic_DNA"/>
</dbReference>
<gene>
    <name evidence="2" type="ORF">ACFOGP_20215</name>
</gene>
<dbReference type="RefSeq" id="WP_275634257.1">
    <property type="nucleotide sequence ID" value="NZ_JARGYD010000008.1"/>
</dbReference>
<evidence type="ECO:0008006" key="4">
    <source>
        <dbReference type="Google" id="ProtNLM"/>
    </source>
</evidence>
<dbReference type="Proteomes" id="UP001595632">
    <property type="component" value="Unassembled WGS sequence"/>
</dbReference>
<sequence>MKWVHRIFAILTLGPWVVWLAWVALALGLSYFGGCRIDESGVHPCTVAGREAGELAYTAGFWSAWGVMLIGPFSFGFGLTWAMATFVAARIRRHRQPPAA</sequence>
<accession>A0ABV7GXE3</accession>
<keyword evidence="3" id="KW-1185">Reference proteome</keyword>
<keyword evidence="1" id="KW-1133">Transmembrane helix</keyword>
<evidence type="ECO:0000256" key="1">
    <source>
        <dbReference type="SAM" id="Phobius"/>
    </source>
</evidence>